<dbReference type="PANTHER" id="PTHR39321">
    <property type="entry name" value="NICOTINATE-NUCLEOTIDE ADENYLYLTRANSFERASE-RELATED"/>
    <property type="match status" value="1"/>
</dbReference>
<evidence type="ECO:0000256" key="8">
    <source>
        <dbReference type="ARBA" id="ARBA00022840"/>
    </source>
</evidence>
<protein>
    <recommendedName>
        <fullName evidence="11">Probable nicotinate-nucleotide adenylyltransferase</fullName>
        <ecNumber evidence="11">2.7.7.18</ecNumber>
    </recommendedName>
    <alternativeName>
        <fullName evidence="11">Deamido-NAD(+) diphosphorylase</fullName>
    </alternativeName>
    <alternativeName>
        <fullName evidence="11">Deamido-NAD(+) pyrophosphorylase</fullName>
    </alternativeName>
    <alternativeName>
        <fullName evidence="11">Nicotinate mononucleotide adenylyltransferase</fullName>
        <shortName evidence="11">NaMN adenylyltransferase</shortName>
    </alternativeName>
</protein>
<evidence type="ECO:0000256" key="6">
    <source>
        <dbReference type="ARBA" id="ARBA00022695"/>
    </source>
</evidence>
<evidence type="ECO:0000256" key="1">
    <source>
        <dbReference type="ARBA" id="ARBA00002324"/>
    </source>
</evidence>
<feature type="domain" description="Cytidyltransferase-like" evidence="13">
    <location>
        <begin position="51"/>
        <end position="231"/>
    </location>
</feature>
<dbReference type="CDD" id="cd02165">
    <property type="entry name" value="NMNAT"/>
    <property type="match status" value="1"/>
</dbReference>
<feature type="compositionally biased region" description="Low complexity" evidence="12">
    <location>
        <begin position="1"/>
        <end position="14"/>
    </location>
</feature>
<comment type="function">
    <text evidence="1 11">Catalyzes the reversible adenylation of nicotinate mononucleotide (NaMN) to nicotinic acid adenine dinucleotide (NaAD).</text>
</comment>
<dbReference type="Pfam" id="PF01467">
    <property type="entry name" value="CTP_transf_like"/>
    <property type="match status" value="1"/>
</dbReference>
<dbReference type="Proteomes" id="UP000996601">
    <property type="component" value="Unassembled WGS sequence"/>
</dbReference>
<keyword evidence="7 11" id="KW-0547">Nucleotide-binding</keyword>
<dbReference type="EC" id="2.7.7.18" evidence="11"/>
<proteinExistence type="inferred from homology"/>
<comment type="caution">
    <text evidence="14">The sequence shown here is derived from an EMBL/GenBank/DDBJ whole genome shotgun (WGS) entry which is preliminary data.</text>
</comment>
<dbReference type="SUPFAM" id="SSF52374">
    <property type="entry name" value="Nucleotidylyl transferase"/>
    <property type="match status" value="1"/>
</dbReference>
<evidence type="ECO:0000256" key="4">
    <source>
        <dbReference type="ARBA" id="ARBA00022642"/>
    </source>
</evidence>
<evidence type="ECO:0000256" key="11">
    <source>
        <dbReference type="HAMAP-Rule" id="MF_00244"/>
    </source>
</evidence>
<dbReference type="InterPro" id="IPR005248">
    <property type="entry name" value="NadD/NMNAT"/>
</dbReference>
<evidence type="ECO:0000256" key="9">
    <source>
        <dbReference type="ARBA" id="ARBA00023027"/>
    </source>
</evidence>
<dbReference type="InterPro" id="IPR004821">
    <property type="entry name" value="Cyt_trans-like"/>
</dbReference>
<dbReference type="NCBIfam" id="NF000843">
    <property type="entry name" value="PRK00071.2-2"/>
    <property type="match status" value="1"/>
</dbReference>
<organism evidence="14 15">
    <name type="scientific">Shinella lacus</name>
    <dbReference type="NCBI Taxonomy" id="2654216"/>
    <lineage>
        <taxon>Bacteria</taxon>
        <taxon>Pseudomonadati</taxon>
        <taxon>Pseudomonadota</taxon>
        <taxon>Alphaproteobacteria</taxon>
        <taxon>Hyphomicrobiales</taxon>
        <taxon>Rhizobiaceae</taxon>
        <taxon>Shinella</taxon>
    </lineage>
</organism>
<keyword evidence="8 11" id="KW-0067">ATP-binding</keyword>
<comment type="similarity">
    <text evidence="3 11">Belongs to the NadD family.</text>
</comment>
<dbReference type="NCBIfam" id="NF000845">
    <property type="entry name" value="PRK00071.2-4"/>
    <property type="match status" value="1"/>
</dbReference>
<accession>A0ABT1RFB9</accession>
<dbReference type="NCBIfam" id="TIGR00125">
    <property type="entry name" value="cyt_tran_rel"/>
    <property type="match status" value="1"/>
</dbReference>
<comment type="pathway">
    <text evidence="2 11">Cofactor biosynthesis; NAD(+) biosynthesis; deamido-NAD(+) from nicotinate D-ribonucleotide: step 1/1.</text>
</comment>
<evidence type="ECO:0000256" key="5">
    <source>
        <dbReference type="ARBA" id="ARBA00022679"/>
    </source>
</evidence>
<evidence type="ECO:0000256" key="2">
    <source>
        <dbReference type="ARBA" id="ARBA00005019"/>
    </source>
</evidence>
<keyword evidence="4 11" id="KW-0662">Pyridine nucleotide biosynthesis</keyword>
<dbReference type="InterPro" id="IPR014729">
    <property type="entry name" value="Rossmann-like_a/b/a_fold"/>
</dbReference>
<evidence type="ECO:0000259" key="13">
    <source>
        <dbReference type="Pfam" id="PF01467"/>
    </source>
</evidence>
<keyword evidence="15" id="KW-1185">Reference proteome</keyword>
<sequence>MRAAPSASSSSPPSNTGCAAPDRCGPEVTPDAIADRYLKMPHVEKGMAVGLFGGSFNPPHQGHALVAETALRRLGLDQLWWMVTPGNPLKDHRQLAPLAERIKLSEAIAPSPRVKVTAFEKRLGQSYTAKTLERVQALNRGVHFVWIMGADNLGTFHRWQNWQKIACTFPIAVIDRPGSTLSYLSSRMAKTFDYARVDEEDAMSLPGRRAPAWTFIHGPRSALSSTALRDRAAVEKTTPQK</sequence>
<reference evidence="14" key="1">
    <citation type="submission" date="2021-07" db="EMBL/GenBank/DDBJ databases">
        <title>Shinella sp. nov., a novel member of the genus Shinella from water.</title>
        <authorList>
            <person name="Deng Y."/>
        </authorList>
    </citation>
    <scope>NUCLEOTIDE SEQUENCE</scope>
    <source>
        <strain evidence="14">CPCC 100929</strain>
    </source>
</reference>
<evidence type="ECO:0000313" key="15">
    <source>
        <dbReference type="Proteomes" id="UP000996601"/>
    </source>
</evidence>
<dbReference type="PANTHER" id="PTHR39321:SF3">
    <property type="entry name" value="PHOSPHOPANTETHEINE ADENYLYLTRANSFERASE"/>
    <property type="match status" value="1"/>
</dbReference>
<keyword evidence="6 11" id="KW-0548">Nucleotidyltransferase</keyword>
<comment type="catalytic activity">
    <reaction evidence="10 11">
        <text>nicotinate beta-D-ribonucleotide + ATP + H(+) = deamido-NAD(+) + diphosphate</text>
        <dbReference type="Rhea" id="RHEA:22860"/>
        <dbReference type="ChEBI" id="CHEBI:15378"/>
        <dbReference type="ChEBI" id="CHEBI:30616"/>
        <dbReference type="ChEBI" id="CHEBI:33019"/>
        <dbReference type="ChEBI" id="CHEBI:57502"/>
        <dbReference type="ChEBI" id="CHEBI:58437"/>
        <dbReference type="EC" id="2.7.7.18"/>
    </reaction>
</comment>
<feature type="region of interest" description="Disordered" evidence="12">
    <location>
        <begin position="1"/>
        <end position="24"/>
    </location>
</feature>
<dbReference type="Gene3D" id="3.40.50.620">
    <property type="entry name" value="HUPs"/>
    <property type="match status" value="1"/>
</dbReference>
<evidence type="ECO:0000256" key="3">
    <source>
        <dbReference type="ARBA" id="ARBA00009014"/>
    </source>
</evidence>
<dbReference type="GO" id="GO:0004515">
    <property type="term" value="F:nicotinate-nucleotide adenylyltransferase activity"/>
    <property type="evidence" value="ECO:0007669"/>
    <property type="project" value="UniProtKB-EC"/>
</dbReference>
<evidence type="ECO:0000256" key="7">
    <source>
        <dbReference type="ARBA" id="ARBA00022741"/>
    </source>
</evidence>
<keyword evidence="9 11" id="KW-0520">NAD</keyword>
<evidence type="ECO:0000313" key="14">
    <source>
        <dbReference type="EMBL" id="MCQ4633884.1"/>
    </source>
</evidence>
<keyword evidence="5 11" id="KW-0808">Transferase</keyword>
<dbReference type="EMBL" id="WHSB02000015">
    <property type="protein sequence ID" value="MCQ4633884.1"/>
    <property type="molecule type" value="Genomic_DNA"/>
</dbReference>
<dbReference type="NCBIfam" id="TIGR00482">
    <property type="entry name" value="nicotinate (nicotinamide) nucleotide adenylyltransferase"/>
    <property type="match status" value="1"/>
</dbReference>
<dbReference type="HAMAP" id="MF_00244">
    <property type="entry name" value="NaMN_adenylyltr"/>
    <property type="match status" value="1"/>
</dbReference>
<name>A0ABT1RFB9_9HYPH</name>
<evidence type="ECO:0000256" key="10">
    <source>
        <dbReference type="ARBA" id="ARBA00048721"/>
    </source>
</evidence>
<evidence type="ECO:0000256" key="12">
    <source>
        <dbReference type="SAM" id="MobiDB-lite"/>
    </source>
</evidence>
<gene>
    <name evidence="11" type="primary">nadD</name>
    <name evidence="14" type="ORF">GB927_027875</name>
</gene>